<dbReference type="InterPro" id="IPR036291">
    <property type="entry name" value="NAD(P)-bd_dom_sf"/>
</dbReference>
<reference evidence="3" key="1">
    <citation type="submission" date="2010-05" db="EMBL/GenBank/DDBJ databases">
        <title>The Genome Sequence of Magnaporthe poae strain ATCC 64411.</title>
        <authorList>
            <consortium name="The Broad Institute Genome Sequencing Platform"/>
            <consortium name="Broad Institute Genome Sequencing Center for Infectious Disease"/>
            <person name="Ma L.-J."/>
            <person name="Dead R."/>
            <person name="Young S."/>
            <person name="Zeng Q."/>
            <person name="Koehrsen M."/>
            <person name="Alvarado L."/>
            <person name="Berlin A."/>
            <person name="Chapman S.B."/>
            <person name="Chen Z."/>
            <person name="Freedman E."/>
            <person name="Gellesch M."/>
            <person name="Goldberg J."/>
            <person name="Griggs A."/>
            <person name="Gujja S."/>
            <person name="Heilman E.R."/>
            <person name="Heiman D."/>
            <person name="Hepburn T."/>
            <person name="Howarth C."/>
            <person name="Jen D."/>
            <person name="Larson L."/>
            <person name="Mehta T."/>
            <person name="Neiman D."/>
            <person name="Pearson M."/>
            <person name="Roberts A."/>
            <person name="Saif S."/>
            <person name="Shea T."/>
            <person name="Shenoy N."/>
            <person name="Sisk P."/>
            <person name="Stolte C."/>
            <person name="Sykes S."/>
            <person name="Walk T."/>
            <person name="White J."/>
            <person name="Yandava C."/>
            <person name="Haas B."/>
            <person name="Nusbaum C."/>
            <person name="Birren B."/>
        </authorList>
    </citation>
    <scope>NUCLEOTIDE SEQUENCE</scope>
    <source>
        <strain evidence="3">ATCC 64411</strain>
    </source>
</reference>
<gene>
    <name evidence="3" type="ORF">MAPG_07087</name>
</gene>
<dbReference type="Gene3D" id="3.40.50.720">
    <property type="entry name" value="NAD(P)-binding Rossmann-like Domain"/>
    <property type="match status" value="2"/>
</dbReference>
<evidence type="ECO:0000313" key="3">
    <source>
        <dbReference type="EMBL" id="KLU88100.1"/>
    </source>
</evidence>
<feature type="non-terminal residue" evidence="3">
    <location>
        <position position="218"/>
    </location>
</feature>
<dbReference type="PRINTS" id="PR00081">
    <property type="entry name" value="GDHRDH"/>
</dbReference>
<dbReference type="OrthoDB" id="1274115at2759"/>
<dbReference type="VEuPathDB" id="FungiDB:MAPG_07087"/>
<dbReference type="InterPro" id="IPR002347">
    <property type="entry name" value="SDR_fam"/>
</dbReference>
<organism evidence="3">
    <name type="scientific">Magnaporthiopsis poae (strain ATCC 64411 / 73-15)</name>
    <name type="common">Kentucky bluegrass fungus</name>
    <name type="synonym">Magnaporthe poae</name>
    <dbReference type="NCBI Taxonomy" id="644358"/>
    <lineage>
        <taxon>Eukaryota</taxon>
        <taxon>Fungi</taxon>
        <taxon>Dikarya</taxon>
        <taxon>Ascomycota</taxon>
        <taxon>Pezizomycotina</taxon>
        <taxon>Sordariomycetes</taxon>
        <taxon>Sordariomycetidae</taxon>
        <taxon>Magnaporthales</taxon>
        <taxon>Magnaporthaceae</taxon>
        <taxon>Magnaporthiopsis</taxon>
    </lineage>
</organism>
<name>A0A0H2TV88_MAGP6</name>
<dbReference type="GO" id="GO:0016491">
    <property type="term" value="F:oxidoreductase activity"/>
    <property type="evidence" value="ECO:0007669"/>
    <property type="project" value="UniProtKB-KW"/>
</dbReference>
<protein>
    <submittedName>
        <fullName evidence="3">3-oxoacyl-[acyl-carrier-protein] reductase</fullName>
    </submittedName>
</protein>
<reference evidence="3" key="2">
    <citation type="submission" date="2011-03" db="EMBL/GenBank/DDBJ databases">
        <title>Annotation of Magnaporthe poae ATCC 64411.</title>
        <authorList>
            <person name="Ma L.-J."/>
            <person name="Dead R."/>
            <person name="Young S.K."/>
            <person name="Zeng Q."/>
            <person name="Gargeya S."/>
            <person name="Fitzgerald M."/>
            <person name="Haas B."/>
            <person name="Abouelleil A."/>
            <person name="Alvarado L."/>
            <person name="Arachchi H.M."/>
            <person name="Berlin A."/>
            <person name="Brown A."/>
            <person name="Chapman S.B."/>
            <person name="Chen Z."/>
            <person name="Dunbar C."/>
            <person name="Freedman E."/>
            <person name="Gearin G."/>
            <person name="Gellesch M."/>
            <person name="Goldberg J."/>
            <person name="Griggs A."/>
            <person name="Gujja S."/>
            <person name="Heiman D."/>
            <person name="Howarth C."/>
            <person name="Larson L."/>
            <person name="Lui A."/>
            <person name="MacDonald P.J.P."/>
            <person name="Mehta T."/>
            <person name="Montmayeur A."/>
            <person name="Murphy C."/>
            <person name="Neiman D."/>
            <person name="Pearson M."/>
            <person name="Priest M."/>
            <person name="Roberts A."/>
            <person name="Saif S."/>
            <person name="Shea T."/>
            <person name="Shenoy N."/>
            <person name="Sisk P."/>
            <person name="Stolte C."/>
            <person name="Sykes S."/>
            <person name="Yandava C."/>
            <person name="Wortman J."/>
            <person name="Nusbaum C."/>
            <person name="Birren B."/>
        </authorList>
    </citation>
    <scope>NUCLEOTIDE SEQUENCE</scope>
    <source>
        <strain evidence="3">ATCC 64411</strain>
    </source>
</reference>
<dbReference type="InterPro" id="IPR051911">
    <property type="entry name" value="SDR_oxidoreductase"/>
</dbReference>
<proteinExistence type="inferred from homology"/>
<dbReference type="PANTHER" id="PTHR43976">
    <property type="entry name" value="SHORT CHAIN DEHYDROGENASE"/>
    <property type="match status" value="1"/>
</dbReference>
<evidence type="ECO:0000256" key="2">
    <source>
        <dbReference type="ARBA" id="ARBA00023002"/>
    </source>
</evidence>
<evidence type="ECO:0000256" key="1">
    <source>
        <dbReference type="ARBA" id="ARBA00006484"/>
    </source>
</evidence>
<comment type="similarity">
    <text evidence="1">Belongs to the short-chain dehydrogenases/reductases (SDR) family.</text>
</comment>
<dbReference type="EMBL" id="GL876971">
    <property type="protein sequence ID" value="KLU88100.1"/>
    <property type="molecule type" value="Genomic_DNA"/>
</dbReference>
<keyword evidence="2" id="KW-0560">Oxidoreductase</keyword>
<dbReference type="AlphaFoldDB" id="A0A0H2TV88"/>
<dbReference type="Pfam" id="PF00106">
    <property type="entry name" value="adh_short"/>
    <property type="match status" value="1"/>
</dbReference>
<dbReference type="PANTHER" id="PTHR43976:SF16">
    <property type="entry name" value="SHORT-CHAIN DEHYDROGENASE_REDUCTASE FAMILY PROTEIN"/>
    <property type="match status" value="1"/>
</dbReference>
<dbReference type="SUPFAM" id="SSF51735">
    <property type="entry name" value="NAD(P)-binding Rossmann-fold domains"/>
    <property type="match status" value="1"/>
</dbReference>
<accession>A0A0H2TV88</accession>
<sequence length="218" mass="21748">MSSPTTPVWFITGASSGFGQAVAKEALGRGHRVVACARSTVSLSDLAAAGATVMARGRDGDGRRASGQAGRGGGHAAGYILEGAVEEASGAESAALFNTNVQGAVNISKAAIPHLRRAAAANKTSSRPAVLANFGSVGSWRGGPACAHYCSSKWAVSGLSEGLTAELAGFGVAATVIEPGYFRTGFLNTADGAAGRNRRVRTATPLPDVYGAGTAVAA</sequence>